<gene>
    <name evidence="1" type="ORF">ACFOOI_03440</name>
</gene>
<protein>
    <recommendedName>
        <fullName evidence="3">DUF4595 domain-containing protein</fullName>
    </recommendedName>
</protein>
<evidence type="ECO:0008006" key="3">
    <source>
        <dbReference type="Google" id="ProtNLM"/>
    </source>
</evidence>
<dbReference type="RefSeq" id="WP_379835088.1">
    <property type="nucleotide sequence ID" value="NZ_JBHRYQ010000001.1"/>
</dbReference>
<keyword evidence="2" id="KW-1185">Reference proteome</keyword>
<evidence type="ECO:0000313" key="1">
    <source>
        <dbReference type="EMBL" id="MFC3809697.1"/>
    </source>
</evidence>
<dbReference type="PROSITE" id="PS51257">
    <property type="entry name" value="PROKAR_LIPOPROTEIN"/>
    <property type="match status" value="1"/>
</dbReference>
<evidence type="ECO:0000313" key="2">
    <source>
        <dbReference type="Proteomes" id="UP001595616"/>
    </source>
</evidence>
<dbReference type="Proteomes" id="UP001595616">
    <property type="component" value="Unassembled WGS sequence"/>
</dbReference>
<name>A0ABV7YU06_9BACT</name>
<organism evidence="1 2">
    <name type="scientific">Lacihabitans lacunae</name>
    <dbReference type="NCBI Taxonomy" id="1028214"/>
    <lineage>
        <taxon>Bacteria</taxon>
        <taxon>Pseudomonadati</taxon>
        <taxon>Bacteroidota</taxon>
        <taxon>Cytophagia</taxon>
        <taxon>Cytophagales</taxon>
        <taxon>Leadbetterellaceae</taxon>
        <taxon>Lacihabitans</taxon>
    </lineage>
</organism>
<comment type="caution">
    <text evidence="1">The sequence shown here is derived from an EMBL/GenBank/DDBJ whole genome shotgun (WGS) entry which is preliminary data.</text>
</comment>
<reference evidence="2" key="1">
    <citation type="journal article" date="2019" name="Int. J. Syst. Evol. Microbiol.">
        <title>The Global Catalogue of Microorganisms (GCM) 10K type strain sequencing project: providing services to taxonomists for standard genome sequencing and annotation.</title>
        <authorList>
            <consortium name="The Broad Institute Genomics Platform"/>
            <consortium name="The Broad Institute Genome Sequencing Center for Infectious Disease"/>
            <person name="Wu L."/>
            <person name="Ma J."/>
        </authorList>
    </citation>
    <scope>NUCLEOTIDE SEQUENCE [LARGE SCALE GENOMIC DNA]</scope>
    <source>
        <strain evidence="2">CECT 7956</strain>
    </source>
</reference>
<dbReference type="Gene3D" id="2.180.10.10">
    <property type="entry name" value="RHS repeat-associated core"/>
    <property type="match status" value="1"/>
</dbReference>
<dbReference type="EMBL" id="JBHRYQ010000001">
    <property type="protein sequence ID" value="MFC3809697.1"/>
    <property type="molecule type" value="Genomic_DNA"/>
</dbReference>
<accession>A0ABV7YU06</accession>
<proteinExistence type="predicted"/>
<sequence>MKNLFKYLLICFVCGFFISCDKTEEIAFKSGDCFIKSISYFENSPDTEYDFNSEGRLLAARQLGALDGRLIATKKYTYKPNGKVETCTYNGILITTYFYENELLTRTETKNNSGAITATQLIQQNPTSKLIEKLINKDYLGEITHNFSYDEDGNCTKIEGFNKDGKPLYVSTYSGFVNGKNAFATFKGLPFRPFEFIIGEIPVLGAPVNFGKASKYQTESKILETANQGINNPSDLIERFNTKWEYKFNGNGYPTISTSYDITGGKAPSLNGERNYVYSKCD</sequence>